<dbReference type="RefSeq" id="WP_172241826.1">
    <property type="nucleotide sequence ID" value="NZ_JABFDP010000034.1"/>
</dbReference>
<feature type="coiled-coil region" evidence="1">
    <location>
        <begin position="49"/>
        <end position="76"/>
    </location>
</feature>
<evidence type="ECO:0000259" key="2">
    <source>
        <dbReference type="Pfam" id="PF01402"/>
    </source>
</evidence>
<feature type="domain" description="Ribbon-helix-helix protein CopG" evidence="2">
    <location>
        <begin position="6"/>
        <end position="38"/>
    </location>
</feature>
<dbReference type="CDD" id="cd21631">
    <property type="entry name" value="RHH_CopG_NikR-like"/>
    <property type="match status" value="1"/>
</dbReference>
<evidence type="ECO:0000313" key="3">
    <source>
        <dbReference type="EMBL" id="MBR1141598.1"/>
    </source>
</evidence>
<dbReference type="Pfam" id="PF01402">
    <property type="entry name" value="RHH_1"/>
    <property type="match status" value="1"/>
</dbReference>
<gene>
    <name evidence="3" type="ORF">JQ619_38270</name>
</gene>
<proteinExistence type="predicted"/>
<organism evidence="3 4">
    <name type="scientific">Bradyrhizobium denitrificans</name>
    <dbReference type="NCBI Taxonomy" id="2734912"/>
    <lineage>
        <taxon>Bacteria</taxon>
        <taxon>Pseudomonadati</taxon>
        <taxon>Pseudomonadota</taxon>
        <taxon>Alphaproteobacteria</taxon>
        <taxon>Hyphomicrobiales</taxon>
        <taxon>Nitrobacteraceae</taxon>
        <taxon>Bradyrhizobium</taxon>
    </lineage>
</organism>
<keyword evidence="4" id="KW-1185">Reference proteome</keyword>
<keyword evidence="1" id="KW-0175">Coiled coil</keyword>
<protein>
    <submittedName>
        <fullName evidence="3">Ribbon-helix-helix protein, CopG family</fullName>
    </submittedName>
</protein>
<dbReference type="InterPro" id="IPR010985">
    <property type="entry name" value="Ribbon_hlx_hlx"/>
</dbReference>
<dbReference type="Proteomes" id="UP001314635">
    <property type="component" value="Unassembled WGS sequence"/>
</dbReference>
<accession>A0ABS5GJV0</accession>
<dbReference type="EMBL" id="JAFCLK010000084">
    <property type="protein sequence ID" value="MBR1141598.1"/>
    <property type="molecule type" value="Genomic_DNA"/>
</dbReference>
<evidence type="ECO:0000313" key="4">
    <source>
        <dbReference type="Proteomes" id="UP001314635"/>
    </source>
</evidence>
<reference evidence="4" key="1">
    <citation type="journal article" date="2021" name="ISME J.">
        <title>Evolutionary origin and ecological implication of a unique nif island in free-living Bradyrhizobium lineages.</title>
        <authorList>
            <person name="Tao J."/>
        </authorList>
    </citation>
    <scope>NUCLEOTIDE SEQUENCE [LARGE SCALE GENOMIC DNA]</scope>
    <source>
        <strain evidence="4">SZCCT0094</strain>
    </source>
</reference>
<evidence type="ECO:0000256" key="1">
    <source>
        <dbReference type="SAM" id="Coils"/>
    </source>
</evidence>
<sequence>MRDRMNVYFPPELLKQITELADRKKLSRSAIVEAAVLSFLSPDGADRREAAFTRRLDRISRQMQRLERDVGLLAETLALFVRFWLTVTPPLPNEAQSAAQIKGRERFEGFVEALGRRLQKGQSFLREIPEDFVRKPPEEPGK</sequence>
<dbReference type="SUPFAM" id="SSF47598">
    <property type="entry name" value="Ribbon-helix-helix"/>
    <property type="match status" value="1"/>
</dbReference>
<name>A0ABS5GJV0_9BRAD</name>
<dbReference type="InterPro" id="IPR002145">
    <property type="entry name" value="CopG"/>
</dbReference>
<comment type="caution">
    <text evidence="3">The sequence shown here is derived from an EMBL/GenBank/DDBJ whole genome shotgun (WGS) entry which is preliminary data.</text>
</comment>